<evidence type="ECO:0000259" key="3">
    <source>
        <dbReference type="Pfam" id="PF02771"/>
    </source>
</evidence>
<dbReference type="Proteomes" id="UP001345827">
    <property type="component" value="Unassembled WGS sequence"/>
</dbReference>
<dbReference type="InterPro" id="IPR037069">
    <property type="entry name" value="AcylCoA_DH/ox_N_sf"/>
</dbReference>
<dbReference type="SUPFAM" id="SSF56645">
    <property type="entry name" value="Acyl-CoA dehydrogenase NM domain-like"/>
    <property type="match status" value="1"/>
</dbReference>
<accession>A0AAV9PTH8</accession>
<dbReference type="InterPro" id="IPR009100">
    <property type="entry name" value="AcylCoA_DH/oxidase_NM_dom_sf"/>
</dbReference>
<comment type="caution">
    <text evidence="4">The sequence shown here is derived from an EMBL/GenBank/DDBJ whole genome shotgun (WGS) entry which is preliminary data.</text>
</comment>
<evidence type="ECO:0000313" key="5">
    <source>
        <dbReference type="Proteomes" id="UP001345827"/>
    </source>
</evidence>
<dbReference type="AlphaFoldDB" id="A0AAV9PTH8"/>
<dbReference type="GO" id="GO:0005737">
    <property type="term" value="C:cytoplasm"/>
    <property type="evidence" value="ECO:0007669"/>
    <property type="project" value="TreeGrafter"/>
</dbReference>
<evidence type="ECO:0008006" key="6">
    <source>
        <dbReference type="Google" id="ProtNLM"/>
    </source>
</evidence>
<dbReference type="InterPro" id="IPR046373">
    <property type="entry name" value="Acyl-CoA_Oxase/DH_mid-dom_sf"/>
</dbReference>
<dbReference type="GO" id="GO:0033539">
    <property type="term" value="P:fatty acid beta-oxidation using acyl-CoA dehydrogenase"/>
    <property type="evidence" value="ECO:0007669"/>
    <property type="project" value="TreeGrafter"/>
</dbReference>
<dbReference type="GO" id="GO:0003995">
    <property type="term" value="F:acyl-CoA dehydrogenase activity"/>
    <property type="evidence" value="ECO:0007669"/>
    <property type="project" value="TreeGrafter"/>
</dbReference>
<proteinExistence type="predicted"/>
<dbReference type="PANTHER" id="PTHR48083">
    <property type="entry name" value="MEDIUM-CHAIN SPECIFIC ACYL-COA DEHYDROGENASE, MITOCHONDRIAL-RELATED"/>
    <property type="match status" value="1"/>
</dbReference>
<keyword evidence="1" id="KW-0560">Oxidoreductase</keyword>
<sequence length="217" mass="23975">MPRSAPFGSTLPWAEPSWYCGRPNPYYNESHVRLRNHLRKWVDGNFAGKSEEWEAAGRIPRSVYSQCAKAGLLVPVAAGKTIPKEWERFGIVAGIKAEEWDGFHDFILWDELARSGPLASLFTGLVVGAPPIKAFASKELQSRCVSILPGFHSAHELIRILPEVLSGEKEICLAITEPSAGSDVRNITTTAEKTPDGRYYVVNGEKKISDSDCFAKD</sequence>
<keyword evidence="5" id="KW-1185">Reference proteome</keyword>
<evidence type="ECO:0000313" key="4">
    <source>
        <dbReference type="EMBL" id="KAK5527766.1"/>
    </source>
</evidence>
<dbReference type="EMBL" id="JAXLQG010000033">
    <property type="protein sequence ID" value="KAK5527766.1"/>
    <property type="molecule type" value="Genomic_DNA"/>
</dbReference>
<dbReference type="Gene3D" id="1.10.540.10">
    <property type="entry name" value="Acyl-CoA dehydrogenase/oxidase, N-terminal domain"/>
    <property type="match status" value="2"/>
</dbReference>
<reference evidence="4 5" key="1">
    <citation type="submission" date="2023-06" db="EMBL/GenBank/DDBJ databases">
        <title>Black Yeasts Isolated from many extreme environments.</title>
        <authorList>
            <person name="Coleine C."/>
            <person name="Stajich J.E."/>
            <person name="Selbmann L."/>
        </authorList>
    </citation>
    <scope>NUCLEOTIDE SEQUENCE [LARGE SCALE GENOMIC DNA]</scope>
    <source>
        <strain evidence="4 5">CCFEE 5887</strain>
    </source>
</reference>
<gene>
    <name evidence="4" type="ORF">LTR25_010897</name>
</gene>
<dbReference type="PANTHER" id="PTHR48083:SF28">
    <property type="entry name" value="ACYL-COA DEHYDROGENASE FAMILY PROTEIN (AFU_ORTHOLOGUE AFUA_6G10880)-RELATED"/>
    <property type="match status" value="1"/>
</dbReference>
<dbReference type="InterPro" id="IPR013786">
    <property type="entry name" value="AcylCoA_DH/ox_N"/>
</dbReference>
<feature type="domain" description="Acyl-CoA oxidase/dehydrogenase middle" evidence="2">
    <location>
        <begin position="172"/>
        <end position="209"/>
    </location>
</feature>
<dbReference type="Pfam" id="PF02771">
    <property type="entry name" value="Acyl-CoA_dh_N"/>
    <property type="match status" value="1"/>
</dbReference>
<protein>
    <recommendedName>
        <fullName evidence="6">Acyl-CoA dehydrogenase</fullName>
    </recommendedName>
</protein>
<evidence type="ECO:0000256" key="1">
    <source>
        <dbReference type="ARBA" id="ARBA00023002"/>
    </source>
</evidence>
<dbReference type="Gene3D" id="2.40.110.10">
    <property type="entry name" value="Butyryl-CoA Dehydrogenase, subunit A, domain 2"/>
    <property type="match status" value="1"/>
</dbReference>
<dbReference type="InterPro" id="IPR006091">
    <property type="entry name" value="Acyl-CoA_Oxase/DH_mid-dom"/>
</dbReference>
<name>A0AAV9PTH8_9PEZI</name>
<dbReference type="InterPro" id="IPR050741">
    <property type="entry name" value="Acyl-CoA_dehydrogenase"/>
</dbReference>
<evidence type="ECO:0000259" key="2">
    <source>
        <dbReference type="Pfam" id="PF02770"/>
    </source>
</evidence>
<feature type="domain" description="Acyl-CoA dehydrogenase/oxidase N-terminal" evidence="3">
    <location>
        <begin position="29"/>
        <end position="144"/>
    </location>
</feature>
<organism evidence="4 5">
    <name type="scientific">Vermiconidia calcicola</name>
    <dbReference type="NCBI Taxonomy" id="1690605"/>
    <lineage>
        <taxon>Eukaryota</taxon>
        <taxon>Fungi</taxon>
        <taxon>Dikarya</taxon>
        <taxon>Ascomycota</taxon>
        <taxon>Pezizomycotina</taxon>
        <taxon>Dothideomycetes</taxon>
        <taxon>Dothideomycetidae</taxon>
        <taxon>Mycosphaerellales</taxon>
        <taxon>Extremaceae</taxon>
        <taxon>Vermiconidia</taxon>
    </lineage>
</organism>
<dbReference type="Pfam" id="PF02770">
    <property type="entry name" value="Acyl-CoA_dh_M"/>
    <property type="match status" value="1"/>
</dbReference>
<dbReference type="GO" id="GO:0050660">
    <property type="term" value="F:flavin adenine dinucleotide binding"/>
    <property type="evidence" value="ECO:0007669"/>
    <property type="project" value="InterPro"/>
</dbReference>